<gene>
    <name evidence="2" type="ORF">A2642_04480</name>
</gene>
<feature type="transmembrane region" description="Helical" evidence="1">
    <location>
        <begin position="59"/>
        <end position="80"/>
    </location>
</feature>
<dbReference type="EMBL" id="MFTJ01000046">
    <property type="protein sequence ID" value="OGI64622.1"/>
    <property type="molecule type" value="Genomic_DNA"/>
</dbReference>
<proteinExistence type="predicted"/>
<name>A0A1F6V4T3_9BACT</name>
<keyword evidence="1" id="KW-1133">Transmembrane helix</keyword>
<protein>
    <submittedName>
        <fullName evidence="2">Uncharacterized protein</fullName>
    </submittedName>
</protein>
<dbReference type="AlphaFoldDB" id="A0A1F6V4T3"/>
<comment type="caution">
    <text evidence="2">The sequence shown here is derived from an EMBL/GenBank/DDBJ whole genome shotgun (WGS) entry which is preliminary data.</text>
</comment>
<evidence type="ECO:0000313" key="3">
    <source>
        <dbReference type="Proteomes" id="UP000178700"/>
    </source>
</evidence>
<keyword evidence="1" id="KW-0812">Transmembrane</keyword>
<evidence type="ECO:0000313" key="2">
    <source>
        <dbReference type="EMBL" id="OGI64622.1"/>
    </source>
</evidence>
<dbReference type="Proteomes" id="UP000178700">
    <property type="component" value="Unassembled WGS sequence"/>
</dbReference>
<organism evidence="2 3">
    <name type="scientific">Candidatus Nomurabacteria bacterium RIFCSPHIGHO2_01_FULL_39_10</name>
    <dbReference type="NCBI Taxonomy" id="1801733"/>
    <lineage>
        <taxon>Bacteria</taxon>
        <taxon>Candidatus Nomuraibacteriota</taxon>
    </lineage>
</organism>
<accession>A0A1F6V4T3</accession>
<reference evidence="2 3" key="1">
    <citation type="journal article" date="2016" name="Nat. Commun.">
        <title>Thousands of microbial genomes shed light on interconnected biogeochemical processes in an aquifer system.</title>
        <authorList>
            <person name="Anantharaman K."/>
            <person name="Brown C.T."/>
            <person name="Hug L.A."/>
            <person name="Sharon I."/>
            <person name="Castelle C.J."/>
            <person name="Probst A.J."/>
            <person name="Thomas B.C."/>
            <person name="Singh A."/>
            <person name="Wilkins M.J."/>
            <person name="Karaoz U."/>
            <person name="Brodie E.L."/>
            <person name="Williams K.H."/>
            <person name="Hubbard S.S."/>
            <person name="Banfield J.F."/>
        </authorList>
    </citation>
    <scope>NUCLEOTIDE SEQUENCE [LARGE SCALE GENOMIC DNA]</scope>
</reference>
<evidence type="ECO:0000256" key="1">
    <source>
        <dbReference type="SAM" id="Phobius"/>
    </source>
</evidence>
<keyword evidence="1" id="KW-0472">Membrane</keyword>
<sequence length="88" mass="9864">MVTEIAMAPIIARRTNNVEMVKMSASMICFRMVLYKRFKMLVKRMNTMVIMFNCNARSIPIVSIISAITIASGIVIFSAASGRYFFSG</sequence>